<protein>
    <submittedName>
        <fullName evidence="4">TonB-dependent receptor</fullName>
    </submittedName>
</protein>
<evidence type="ECO:0000313" key="5">
    <source>
        <dbReference type="Proteomes" id="UP000681425"/>
    </source>
</evidence>
<accession>A0A975K994</accession>
<dbReference type="RefSeq" id="WP_212610121.1">
    <property type="nucleotide sequence ID" value="NZ_CP073910.1"/>
</dbReference>
<proteinExistence type="predicted"/>
<keyword evidence="2" id="KW-0472">Membrane</keyword>
<evidence type="ECO:0000256" key="2">
    <source>
        <dbReference type="ARBA" id="ARBA00023136"/>
    </source>
</evidence>
<dbReference type="InterPro" id="IPR036942">
    <property type="entry name" value="Beta-barrel_TonB_sf"/>
</dbReference>
<keyword evidence="3" id="KW-0998">Cell outer membrane</keyword>
<dbReference type="EMBL" id="CP073910">
    <property type="protein sequence ID" value="QUT06827.1"/>
    <property type="molecule type" value="Genomic_DNA"/>
</dbReference>
<organism evidence="4 5">
    <name type="scientific">Sphingobium phenoxybenzoativorans</name>
    <dbReference type="NCBI Taxonomy" id="1592790"/>
    <lineage>
        <taxon>Bacteria</taxon>
        <taxon>Pseudomonadati</taxon>
        <taxon>Pseudomonadota</taxon>
        <taxon>Alphaproteobacteria</taxon>
        <taxon>Sphingomonadales</taxon>
        <taxon>Sphingomonadaceae</taxon>
        <taxon>Sphingobium</taxon>
    </lineage>
</organism>
<evidence type="ECO:0000256" key="3">
    <source>
        <dbReference type="ARBA" id="ARBA00023237"/>
    </source>
</evidence>
<comment type="subcellular location">
    <subcellularLocation>
        <location evidence="1">Cell outer membrane</location>
    </subcellularLocation>
</comment>
<sequence>MLTGDNYETPITADLNVFVGASMLYQSKTIGLFARPEQVALVDLDSTQFPGVKVPGDAFDIKAYTTVDGQLGVSSDTGGWKAWVWGKNIFNTYYWTNATQSFDSIYRLTAMPATYGVSVSMRF</sequence>
<dbReference type="Gene3D" id="2.40.170.20">
    <property type="entry name" value="TonB-dependent receptor, beta-barrel domain"/>
    <property type="match status" value="1"/>
</dbReference>
<dbReference type="SUPFAM" id="SSF56935">
    <property type="entry name" value="Porins"/>
    <property type="match status" value="1"/>
</dbReference>
<keyword evidence="4" id="KW-0675">Receptor</keyword>
<reference evidence="4" key="1">
    <citation type="submission" date="2021-04" db="EMBL/GenBank/DDBJ databases">
        <title>Isolation of p-tert-butylphenol degrading bacteria Sphingobium phenoxybenzoativorans Tas13 from active sludge.</title>
        <authorList>
            <person name="Li Y."/>
        </authorList>
    </citation>
    <scope>NUCLEOTIDE SEQUENCE</scope>
    <source>
        <strain evidence="4">Tas13</strain>
    </source>
</reference>
<dbReference type="AlphaFoldDB" id="A0A975K994"/>
<evidence type="ECO:0000313" key="4">
    <source>
        <dbReference type="EMBL" id="QUT06827.1"/>
    </source>
</evidence>
<gene>
    <name evidence="4" type="ORF">KFK14_05135</name>
</gene>
<dbReference type="Proteomes" id="UP000681425">
    <property type="component" value="Chromosome"/>
</dbReference>
<name>A0A975K994_9SPHN</name>
<evidence type="ECO:0000256" key="1">
    <source>
        <dbReference type="ARBA" id="ARBA00004442"/>
    </source>
</evidence>
<keyword evidence="5" id="KW-1185">Reference proteome</keyword>
<dbReference type="KEGG" id="spph:KFK14_05135"/>
<dbReference type="GO" id="GO:0009279">
    <property type="term" value="C:cell outer membrane"/>
    <property type="evidence" value="ECO:0007669"/>
    <property type="project" value="UniProtKB-SubCell"/>
</dbReference>